<name>A0AAP0BCA9_9ASPA</name>
<comment type="caution">
    <text evidence="1">The sequence shown here is derived from an EMBL/GenBank/DDBJ whole genome shotgun (WGS) entry which is preliminary data.</text>
</comment>
<evidence type="ECO:0000313" key="2">
    <source>
        <dbReference type="Proteomes" id="UP001418222"/>
    </source>
</evidence>
<dbReference type="AlphaFoldDB" id="A0AAP0BCA9"/>
<proteinExistence type="predicted"/>
<evidence type="ECO:0000313" key="1">
    <source>
        <dbReference type="EMBL" id="KAK8935155.1"/>
    </source>
</evidence>
<organism evidence="1 2">
    <name type="scientific">Platanthera zijinensis</name>
    <dbReference type="NCBI Taxonomy" id="2320716"/>
    <lineage>
        <taxon>Eukaryota</taxon>
        <taxon>Viridiplantae</taxon>
        <taxon>Streptophyta</taxon>
        <taxon>Embryophyta</taxon>
        <taxon>Tracheophyta</taxon>
        <taxon>Spermatophyta</taxon>
        <taxon>Magnoliopsida</taxon>
        <taxon>Liliopsida</taxon>
        <taxon>Asparagales</taxon>
        <taxon>Orchidaceae</taxon>
        <taxon>Orchidoideae</taxon>
        <taxon>Orchideae</taxon>
        <taxon>Orchidinae</taxon>
        <taxon>Platanthera</taxon>
    </lineage>
</organism>
<reference evidence="1 2" key="1">
    <citation type="journal article" date="2022" name="Nat. Plants">
        <title>Genomes of leafy and leafless Platanthera orchids illuminate the evolution of mycoheterotrophy.</title>
        <authorList>
            <person name="Li M.H."/>
            <person name="Liu K.W."/>
            <person name="Li Z."/>
            <person name="Lu H.C."/>
            <person name="Ye Q.L."/>
            <person name="Zhang D."/>
            <person name="Wang J.Y."/>
            <person name="Li Y.F."/>
            <person name="Zhong Z.M."/>
            <person name="Liu X."/>
            <person name="Yu X."/>
            <person name="Liu D.K."/>
            <person name="Tu X.D."/>
            <person name="Liu B."/>
            <person name="Hao Y."/>
            <person name="Liao X.Y."/>
            <person name="Jiang Y.T."/>
            <person name="Sun W.H."/>
            <person name="Chen J."/>
            <person name="Chen Y.Q."/>
            <person name="Ai Y."/>
            <person name="Zhai J.W."/>
            <person name="Wu S.S."/>
            <person name="Zhou Z."/>
            <person name="Hsiao Y.Y."/>
            <person name="Wu W.L."/>
            <person name="Chen Y.Y."/>
            <person name="Lin Y.F."/>
            <person name="Hsu J.L."/>
            <person name="Li C.Y."/>
            <person name="Wang Z.W."/>
            <person name="Zhao X."/>
            <person name="Zhong W.Y."/>
            <person name="Ma X.K."/>
            <person name="Ma L."/>
            <person name="Huang J."/>
            <person name="Chen G.Z."/>
            <person name="Huang M.Z."/>
            <person name="Huang L."/>
            <person name="Peng D.H."/>
            <person name="Luo Y.B."/>
            <person name="Zou S.Q."/>
            <person name="Chen S.P."/>
            <person name="Lan S."/>
            <person name="Tsai W.C."/>
            <person name="Van de Peer Y."/>
            <person name="Liu Z.J."/>
        </authorList>
    </citation>
    <scope>NUCLEOTIDE SEQUENCE [LARGE SCALE GENOMIC DNA]</scope>
    <source>
        <strain evidence="1">Lor287</strain>
    </source>
</reference>
<sequence length="113" mass="12735">MNVAELRDKLIKEYIMKCGHLTAFAGAYAALEYIPLESVDCDMNTVLRSSLLKCIYEGPEVNCFSLLRMGRQPFGELCHILFARGPCTRIQTRVGEGICRTISIHYSTQQEVS</sequence>
<keyword evidence="2" id="KW-1185">Reference proteome</keyword>
<dbReference type="EMBL" id="JBBWWQ010000011">
    <property type="protein sequence ID" value="KAK8935155.1"/>
    <property type="molecule type" value="Genomic_DNA"/>
</dbReference>
<protein>
    <submittedName>
        <fullName evidence="1">Uncharacterized protein</fullName>
    </submittedName>
</protein>
<accession>A0AAP0BCA9</accession>
<gene>
    <name evidence="1" type="ORF">KSP39_PZI013558</name>
</gene>
<dbReference type="Proteomes" id="UP001418222">
    <property type="component" value="Unassembled WGS sequence"/>
</dbReference>